<dbReference type="GO" id="GO:1990810">
    <property type="term" value="P:microtubule anchoring at mitotic spindle pole body"/>
    <property type="evidence" value="ECO:0007669"/>
    <property type="project" value="TreeGrafter"/>
</dbReference>
<comment type="caution">
    <text evidence="2">The sequence shown here is derived from an EMBL/GenBank/DDBJ whole genome shotgun (WGS) entry which is preliminary data.</text>
</comment>
<dbReference type="AlphaFoldDB" id="A0A8H7UCE0"/>
<organism evidence="2 3">
    <name type="scientific">Mortierella isabellina</name>
    <name type="common">Filamentous fungus</name>
    <name type="synonym">Umbelopsis isabellina</name>
    <dbReference type="NCBI Taxonomy" id="91625"/>
    <lineage>
        <taxon>Eukaryota</taxon>
        <taxon>Fungi</taxon>
        <taxon>Fungi incertae sedis</taxon>
        <taxon>Mucoromycota</taxon>
        <taxon>Mucoromycotina</taxon>
        <taxon>Umbelopsidomycetes</taxon>
        <taxon>Umbelopsidales</taxon>
        <taxon>Umbelopsidaceae</taxon>
        <taxon>Umbelopsis</taxon>
    </lineage>
</organism>
<dbReference type="InterPro" id="IPR001680">
    <property type="entry name" value="WD40_rpt"/>
</dbReference>
<dbReference type="InterPro" id="IPR024977">
    <property type="entry name" value="Apc4-like_WD40_dom"/>
</dbReference>
<dbReference type="GO" id="GO:0005815">
    <property type="term" value="C:microtubule organizing center"/>
    <property type="evidence" value="ECO:0007669"/>
    <property type="project" value="TreeGrafter"/>
</dbReference>
<accession>A0A8H7UCE0</accession>
<dbReference type="GO" id="GO:1990811">
    <property type="term" value="C:MWP complex"/>
    <property type="evidence" value="ECO:0007669"/>
    <property type="project" value="TreeGrafter"/>
</dbReference>
<dbReference type="InterPro" id="IPR036322">
    <property type="entry name" value="WD40_repeat_dom_sf"/>
</dbReference>
<evidence type="ECO:0000259" key="1">
    <source>
        <dbReference type="Pfam" id="PF12894"/>
    </source>
</evidence>
<dbReference type="Proteomes" id="UP000654370">
    <property type="component" value="Unassembled WGS sequence"/>
</dbReference>
<keyword evidence="3" id="KW-1185">Reference proteome</keyword>
<dbReference type="SMART" id="SM00320">
    <property type="entry name" value="WD40"/>
    <property type="match status" value="2"/>
</dbReference>
<dbReference type="PANTHER" id="PTHR16220:SF0">
    <property type="entry name" value="WD REPEAT-CONTAINING PROTEIN WRAP73"/>
    <property type="match status" value="1"/>
</dbReference>
<dbReference type="SUPFAM" id="SSF50978">
    <property type="entry name" value="WD40 repeat-like"/>
    <property type="match status" value="1"/>
</dbReference>
<dbReference type="Pfam" id="PF12894">
    <property type="entry name" value="ANAPC4_WD40"/>
    <property type="match status" value="1"/>
</dbReference>
<gene>
    <name evidence="2" type="ORF">INT43_005801</name>
</gene>
<dbReference type="OrthoDB" id="308690at2759"/>
<evidence type="ECO:0000313" key="3">
    <source>
        <dbReference type="Proteomes" id="UP000654370"/>
    </source>
</evidence>
<protein>
    <recommendedName>
        <fullName evidence="1">Anaphase-promoting complex subunit 4-like WD40 domain-containing protein</fullName>
    </recommendedName>
</protein>
<dbReference type="EMBL" id="JAEPQZ010000012">
    <property type="protein sequence ID" value="KAG2174743.1"/>
    <property type="molecule type" value="Genomic_DNA"/>
</dbReference>
<evidence type="ECO:0000313" key="2">
    <source>
        <dbReference type="EMBL" id="KAG2174743.1"/>
    </source>
</evidence>
<feature type="domain" description="Anaphase-promoting complex subunit 4-like WD40" evidence="1">
    <location>
        <begin position="5"/>
        <end position="77"/>
    </location>
</feature>
<dbReference type="InterPro" id="IPR015943">
    <property type="entry name" value="WD40/YVTN_repeat-like_dom_sf"/>
</dbReference>
<dbReference type="PANTHER" id="PTHR16220">
    <property type="entry name" value="WD REPEAT PROTEIN 8-RELATED"/>
    <property type="match status" value="1"/>
</dbReference>
<dbReference type="Gene3D" id="2.130.10.10">
    <property type="entry name" value="YVTN repeat-like/Quinoprotein amine dehydrogenase"/>
    <property type="match status" value="1"/>
</dbReference>
<proteinExistence type="predicted"/>
<name>A0A8H7UCE0_MORIS</name>
<reference evidence="2" key="1">
    <citation type="submission" date="2020-12" db="EMBL/GenBank/DDBJ databases">
        <title>Metabolic potential, ecology and presence of endohyphal bacteria is reflected in genomic diversity of Mucoromycotina.</title>
        <authorList>
            <person name="Muszewska A."/>
            <person name="Okrasinska A."/>
            <person name="Steczkiewicz K."/>
            <person name="Drgas O."/>
            <person name="Orlowska M."/>
            <person name="Perlinska-Lenart U."/>
            <person name="Aleksandrzak-Piekarczyk T."/>
            <person name="Szatraj K."/>
            <person name="Zielenkiewicz U."/>
            <person name="Pilsyk S."/>
            <person name="Malc E."/>
            <person name="Mieczkowski P."/>
            <person name="Kruszewska J.S."/>
            <person name="Biernat P."/>
            <person name="Pawlowska J."/>
        </authorList>
    </citation>
    <scope>NUCLEOTIDE SEQUENCE</scope>
    <source>
        <strain evidence="2">WA0000067209</strain>
    </source>
</reference>
<sequence>MTEHLLNLFIWQYKLVVYRPDGSRVTTFSAYDDGLGIKSITWSPTTQLLAINSYDHKSRILSTFDWKQLEEFTHHTKYLEDSNLEIHVEKEVMSGAPHAGFDVCTSARHIPMLRPDHEKANPKTAINTKFNCMGNFMMTLSGELRQIVACVFVSFTDVHLWSALESIPTTACIWDMSTMASHAIIALQEPIVSVVWNPKIDSLLAICCESGRFYIWRNGKQDSHRSALSVVNIPAGERKVFGDCFKCGDINLSMSTHARSIHSKINQMESRWTKPNVNGRGYVLFGVVIDEQLMR</sequence>
<dbReference type="InterPro" id="IPR052778">
    <property type="entry name" value="Centrosome-WD_assoc"/>
</dbReference>